<comment type="subcellular location">
    <subcellularLocation>
        <location evidence="6">Cell membrane</location>
        <topology evidence="6">Multi-pass membrane protein</topology>
    </subcellularLocation>
    <subcellularLocation>
        <location evidence="1">Membrane</location>
    </subcellularLocation>
</comment>
<dbReference type="OrthoDB" id="9789940at2"/>
<dbReference type="PROSITE" id="PS50895">
    <property type="entry name" value="SURF1"/>
    <property type="match status" value="1"/>
</dbReference>
<dbReference type="CDD" id="cd06662">
    <property type="entry name" value="SURF1"/>
    <property type="match status" value="1"/>
</dbReference>
<dbReference type="Pfam" id="PF02104">
    <property type="entry name" value="SURF1"/>
    <property type="match status" value="1"/>
</dbReference>
<reference evidence="8" key="1">
    <citation type="submission" date="2016-10" db="EMBL/GenBank/DDBJ databases">
        <authorList>
            <person name="Varghese N."/>
            <person name="Submissions S."/>
        </authorList>
    </citation>
    <scope>NUCLEOTIDE SEQUENCE [LARGE SCALE GENOMIC DNA]</scope>
    <source>
        <strain evidence="8">KCTC 32247</strain>
    </source>
</reference>
<evidence type="ECO:0000256" key="2">
    <source>
        <dbReference type="ARBA" id="ARBA00007165"/>
    </source>
</evidence>
<dbReference type="RefSeq" id="WP_090350769.1">
    <property type="nucleotide sequence ID" value="NZ_LT629751.1"/>
</dbReference>
<evidence type="ECO:0000313" key="8">
    <source>
        <dbReference type="Proteomes" id="UP000243359"/>
    </source>
</evidence>
<dbReference type="EMBL" id="LT629751">
    <property type="protein sequence ID" value="SDT09115.1"/>
    <property type="molecule type" value="Genomic_DNA"/>
</dbReference>
<keyword evidence="6" id="KW-1003">Cell membrane</keyword>
<dbReference type="InterPro" id="IPR002994">
    <property type="entry name" value="Surf1/Shy1"/>
</dbReference>
<evidence type="ECO:0000256" key="3">
    <source>
        <dbReference type="ARBA" id="ARBA00022692"/>
    </source>
</evidence>
<evidence type="ECO:0000256" key="1">
    <source>
        <dbReference type="ARBA" id="ARBA00004370"/>
    </source>
</evidence>
<dbReference type="GO" id="GO:0005886">
    <property type="term" value="C:plasma membrane"/>
    <property type="evidence" value="ECO:0007669"/>
    <property type="project" value="UniProtKB-SubCell"/>
</dbReference>
<gene>
    <name evidence="7" type="ORF">SAMN05216221_3441</name>
</gene>
<name>A0A1H1XIM7_9PSED</name>
<protein>
    <recommendedName>
        <fullName evidence="6">SURF1-like protein</fullName>
    </recommendedName>
</protein>
<evidence type="ECO:0000256" key="6">
    <source>
        <dbReference type="RuleBase" id="RU363076"/>
    </source>
</evidence>
<keyword evidence="8" id="KW-1185">Reference proteome</keyword>
<dbReference type="PANTHER" id="PTHR23427">
    <property type="entry name" value="SURFEIT LOCUS PROTEIN"/>
    <property type="match status" value="1"/>
</dbReference>
<dbReference type="PANTHER" id="PTHR23427:SF2">
    <property type="entry name" value="SURFEIT LOCUS PROTEIN 1"/>
    <property type="match status" value="1"/>
</dbReference>
<evidence type="ECO:0000256" key="4">
    <source>
        <dbReference type="ARBA" id="ARBA00022989"/>
    </source>
</evidence>
<proteinExistence type="inferred from homology"/>
<sequence length="252" mass="27713">MTSLAGTRTARAPRFRPGLLPSLLVLALLPLLIGLGSWQVQRAVEKRLLLAEQAARSQAPALDLRELEMGDPAFRRVRLVGAFDAAHSLLLDNRQRGGRVGVELLQPFLDRPSGRWVLVNRGWLPWPDRRVPPAFDTPAGELSLLATVYRPPGAAFLLGEAGSTAGWPRLVNAVDAPALWRELRRDGLGDELRLQPGPVSYVGDWPAVNMGPEKHLGYAVQWFALAATLLGLYLWLGLKQAREVRDGFRSDA</sequence>
<dbReference type="STRING" id="1392877.SAMN05216221_3441"/>
<evidence type="ECO:0000313" key="7">
    <source>
        <dbReference type="EMBL" id="SDT09115.1"/>
    </source>
</evidence>
<feature type="transmembrane region" description="Helical" evidence="6">
    <location>
        <begin position="216"/>
        <end position="236"/>
    </location>
</feature>
<comment type="similarity">
    <text evidence="2 6">Belongs to the SURF1 family.</text>
</comment>
<dbReference type="InterPro" id="IPR045214">
    <property type="entry name" value="Surf1/Surf4"/>
</dbReference>
<keyword evidence="4 6" id="KW-1133">Transmembrane helix</keyword>
<keyword evidence="3 6" id="KW-0812">Transmembrane</keyword>
<dbReference type="Proteomes" id="UP000243359">
    <property type="component" value="Chromosome I"/>
</dbReference>
<accession>A0A1H1XIM7</accession>
<keyword evidence="5 6" id="KW-0472">Membrane</keyword>
<dbReference type="AlphaFoldDB" id="A0A1H1XIM7"/>
<comment type="caution">
    <text evidence="6">Lacks conserved residue(s) required for the propagation of feature annotation.</text>
</comment>
<evidence type="ECO:0000256" key="5">
    <source>
        <dbReference type="ARBA" id="ARBA00023136"/>
    </source>
</evidence>
<organism evidence="7 8">
    <name type="scientific">Pseudomonas oryzae</name>
    <dbReference type="NCBI Taxonomy" id="1392877"/>
    <lineage>
        <taxon>Bacteria</taxon>
        <taxon>Pseudomonadati</taxon>
        <taxon>Pseudomonadota</taxon>
        <taxon>Gammaproteobacteria</taxon>
        <taxon>Pseudomonadales</taxon>
        <taxon>Pseudomonadaceae</taxon>
        <taxon>Pseudomonas</taxon>
    </lineage>
</organism>